<accession>A0A518B3G5</accession>
<sequence length="584" mass="65493">MSNDRLFQFYEDELAWLASAGPRFAERHPERAALLSLDNPGARDADVERLIEAFAFLAGQVRAELTNELPELTHSLISLLWPHYLRMIPATATVQFQPDFDQLSEKISIPAHHAVVESDPIISPESGREIVCPFRNAFPLELYPLRIGGVEIEKSLRGSSLVIGMEVGPNAQPDLKWGDLRLFLGGDPVSAIQIRHWLLRKVADSGATVKLTTPEGHTREALLPPPKAVGFMPEEGVLPYPLRSFMGYRLIQEYFTLKQKFLYVALSGLKRLGSIEPGSRLEFRIPFVDHPPERLRFDPETILLHCSPVINLFSANAVPIRYDGRKTEYEILPEQDTTAYAIYRVTNVHGYAQGDTGHHSYQDFLSFRANVESGDPYYHATVRRGADGQPRWYLSLISQSRTLPEQVLSVELECSNGELPSALRPSDIRHRGNGTPVTVRVRGVSQPEGMLQPPIDSASEWRFISHLSLNYLTLEDTGTLVGALKLYDWTTGHANWRRLQGITALRTTPGSTFVEGTILRGRDIALDLDLGAFANDGDAYLFAEVLRHFLALYANINSYVRLNCRFSNGEEIGWPAMNGKQRPI</sequence>
<dbReference type="Pfam" id="PF05947">
    <property type="entry name" value="T6SS_TssF"/>
    <property type="match status" value="1"/>
</dbReference>
<dbReference type="RefSeq" id="WP_145258097.1">
    <property type="nucleotide sequence ID" value="NZ_CP036279.1"/>
</dbReference>
<proteinExistence type="predicted"/>
<dbReference type="InterPro" id="IPR010272">
    <property type="entry name" value="T6SS_TssF"/>
</dbReference>
<dbReference type="PIRSF" id="PIRSF028304">
    <property type="entry name" value="UCP028304"/>
    <property type="match status" value="1"/>
</dbReference>
<organism evidence="1 2">
    <name type="scientific">Kolteria novifilia</name>
    <dbReference type="NCBI Taxonomy" id="2527975"/>
    <lineage>
        <taxon>Bacteria</taxon>
        <taxon>Pseudomonadati</taxon>
        <taxon>Planctomycetota</taxon>
        <taxon>Planctomycetia</taxon>
        <taxon>Kolteriales</taxon>
        <taxon>Kolteriaceae</taxon>
        <taxon>Kolteria</taxon>
    </lineage>
</organism>
<dbReference type="OrthoDB" id="9763676at2"/>
<gene>
    <name evidence="1" type="ORF">Pan216_23760</name>
</gene>
<keyword evidence="2" id="KW-1185">Reference proteome</keyword>
<dbReference type="NCBIfam" id="TIGR03359">
    <property type="entry name" value="VI_chp_6"/>
    <property type="match status" value="1"/>
</dbReference>
<reference evidence="1 2" key="1">
    <citation type="submission" date="2019-02" db="EMBL/GenBank/DDBJ databases">
        <title>Deep-cultivation of Planctomycetes and their phenomic and genomic characterization uncovers novel biology.</title>
        <authorList>
            <person name="Wiegand S."/>
            <person name="Jogler M."/>
            <person name="Boedeker C."/>
            <person name="Pinto D."/>
            <person name="Vollmers J."/>
            <person name="Rivas-Marin E."/>
            <person name="Kohn T."/>
            <person name="Peeters S.H."/>
            <person name="Heuer A."/>
            <person name="Rast P."/>
            <person name="Oberbeckmann S."/>
            <person name="Bunk B."/>
            <person name="Jeske O."/>
            <person name="Meyerdierks A."/>
            <person name="Storesund J.E."/>
            <person name="Kallscheuer N."/>
            <person name="Luecker S."/>
            <person name="Lage O.M."/>
            <person name="Pohl T."/>
            <person name="Merkel B.J."/>
            <person name="Hornburger P."/>
            <person name="Mueller R.-W."/>
            <person name="Bruemmer F."/>
            <person name="Labrenz M."/>
            <person name="Spormann A.M."/>
            <person name="Op den Camp H."/>
            <person name="Overmann J."/>
            <person name="Amann R."/>
            <person name="Jetten M.S.M."/>
            <person name="Mascher T."/>
            <person name="Medema M.H."/>
            <person name="Devos D.P."/>
            <person name="Kaster A.-K."/>
            <person name="Ovreas L."/>
            <person name="Rohde M."/>
            <person name="Galperin M.Y."/>
            <person name="Jogler C."/>
        </authorList>
    </citation>
    <scope>NUCLEOTIDE SEQUENCE [LARGE SCALE GENOMIC DNA]</scope>
    <source>
        <strain evidence="1 2">Pan216</strain>
    </source>
</reference>
<name>A0A518B3G5_9BACT</name>
<dbReference type="PANTHER" id="PTHR35370">
    <property type="entry name" value="CYTOPLASMIC PROTEIN-RELATED-RELATED"/>
    <property type="match status" value="1"/>
</dbReference>
<dbReference type="KEGG" id="knv:Pan216_23760"/>
<dbReference type="PANTHER" id="PTHR35370:SF1">
    <property type="entry name" value="TYPE VI SECRETION SYSTEM COMPONENT TSSF1"/>
    <property type="match status" value="1"/>
</dbReference>
<dbReference type="EMBL" id="CP036279">
    <property type="protein sequence ID" value="QDU61515.1"/>
    <property type="molecule type" value="Genomic_DNA"/>
</dbReference>
<dbReference type="AlphaFoldDB" id="A0A518B3G5"/>
<evidence type="ECO:0000313" key="2">
    <source>
        <dbReference type="Proteomes" id="UP000317093"/>
    </source>
</evidence>
<evidence type="ECO:0008006" key="3">
    <source>
        <dbReference type="Google" id="ProtNLM"/>
    </source>
</evidence>
<evidence type="ECO:0000313" key="1">
    <source>
        <dbReference type="EMBL" id="QDU61515.1"/>
    </source>
</evidence>
<dbReference type="Proteomes" id="UP000317093">
    <property type="component" value="Chromosome"/>
</dbReference>
<protein>
    <recommendedName>
        <fullName evidence="3">Type VI secretion protein</fullName>
    </recommendedName>
</protein>